<protein>
    <submittedName>
        <fullName evidence="1">50S ribosomal protein L11</fullName>
    </submittedName>
</protein>
<sequence>MKRYQILYNKAGFPLCVWKSSEEEARSFANRFRAAGYSVDVWEHTETGARKTNI</sequence>
<evidence type="ECO:0000313" key="1">
    <source>
        <dbReference type="EMBL" id="DAF62879.1"/>
    </source>
</evidence>
<keyword evidence="1" id="KW-0687">Ribonucleoprotein</keyword>
<organism evidence="1">
    <name type="scientific">Myoviridae sp. ctYGJ17</name>
    <dbReference type="NCBI Taxonomy" id="2827692"/>
    <lineage>
        <taxon>Viruses</taxon>
        <taxon>Duplodnaviria</taxon>
        <taxon>Heunggongvirae</taxon>
        <taxon>Uroviricota</taxon>
        <taxon>Caudoviricetes</taxon>
    </lineage>
</organism>
<reference evidence="1" key="1">
    <citation type="journal article" date="2021" name="Proc. Natl. Acad. Sci. U.S.A.">
        <title>A Catalog of Tens of Thousands of Viruses from Human Metagenomes Reveals Hidden Associations with Chronic Diseases.</title>
        <authorList>
            <person name="Tisza M.J."/>
            <person name="Buck C.B."/>
        </authorList>
    </citation>
    <scope>NUCLEOTIDE SEQUENCE</scope>
    <source>
        <strain evidence="1">CtYGJ17</strain>
    </source>
</reference>
<dbReference type="EMBL" id="BK032829">
    <property type="protein sequence ID" value="DAF62879.1"/>
    <property type="molecule type" value="Genomic_DNA"/>
</dbReference>
<proteinExistence type="predicted"/>
<name>A0A8S5TIR9_9CAUD</name>
<accession>A0A8S5TIR9</accession>
<keyword evidence="1" id="KW-0689">Ribosomal protein</keyword>